<feature type="non-terminal residue" evidence="2">
    <location>
        <position position="1"/>
    </location>
</feature>
<feature type="transmembrane region" description="Helical" evidence="1">
    <location>
        <begin position="73"/>
        <end position="92"/>
    </location>
</feature>
<proteinExistence type="predicted"/>
<accession>A0A4Y1RCZ0</accession>
<dbReference type="AlphaFoldDB" id="A0A4Y1RCZ0"/>
<keyword evidence="1" id="KW-1133">Transmembrane helix</keyword>
<feature type="transmembrane region" description="Helical" evidence="1">
    <location>
        <begin position="41"/>
        <end position="61"/>
    </location>
</feature>
<evidence type="ECO:0000256" key="1">
    <source>
        <dbReference type="SAM" id="Phobius"/>
    </source>
</evidence>
<dbReference type="EMBL" id="AP019300">
    <property type="protein sequence ID" value="BBH01866.1"/>
    <property type="molecule type" value="Genomic_DNA"/>
</dbReference>
<organism evidence="2">
    <name type="scientific">Prunus dulcis</name>
    <name type="common">Almond</name>
    <name type="synonym">Amygdalus dulcis</name>
    <dbReference type="NCBI Taxonomy" id="3755"/>
    <lineage>
        <taxon>Eukaryota</taxon>
        <taxon>Viridiplantae</taxon>
        <taxon>Streptophyta</taxon>
        <taxon>Embryophyta</taxon>
        <taxon>Tracheophyta</taxon>
        <taxon>Spermatophyta</taxon>
        <taxon>Magnoliopsida</taxon>
        <taxon>eudicotyledons</taxon>
        <taxon>Gunneridae</taxon>
        <taxon>Pentapetalae</taxon>
        <taxon>rosids</taxon>
        <taxon>fabids</taxon>
        <taxon>Rosales</taxon>
        <taxon>Rosaceae</taxon>
        <taxon>Amygdaloideae</taxon>
        <taxon>Amygdaleae</taxon>
        <taxon>Prunus</taxon>
    </lineage>
</organism>
<name>A0A4Y1RCZ0_PRUDU</name>
<sequence>ANKNHEWLLAVADALLRAQTWNLVPHTPTMNVLSNNLVRSFVNWMFKMPFCMPVGFVDLVYPDHLGFIVFKSDSSLFIYIYGSVCIYLLIYADDILVTGSDPASITILISDLGHQFSMRDLGLAHYFWAWNLLTEYVVDLLKCANMHEAKPVPSPAVGGRRLRLSGDLLFDLTEYRSIIGAFQCLALTHPDISFAHPSSQSYSDADYVGDPTIVTPLVAIAFIWQLGVSRSSTESEYRQLALHCRHFVLVTGFVS</sequence>
<keyword evidence="1" id="KW-0472">Membrane</keyword>
<gene>
    <name evidence="2" type="ORF">Prudu_012258</name>
</gene>
<evidence type="ECO:0000313" key="2">
    <source>
        <dbReference type="EMBL" id="BBH01866.1"/>
    </source>
</evidence>
<reference evidence="2" key="1">
    <citation type="journal article" date="2019" name="Science">
        <title>Mutation of a bHLH transcription factor allowed almond domestication.</title>
        <authorList>
            <person name="Sanchez-Perez R."/>
            <person name="Pavan S."/>
            <person name="Mazzeo R."/>
            <person name="Moldovan C."/>
            <person name="Aiese Cigliano R."/>
            <person name="Del Cueto J."/>
            <person name="Ricciardi F."/>
            <person name="Lotti C."/>
            <person name="Ricciardi L."/>
            <person name="Dicenta F."/>
            <person name="Lopez-Marques R.L."/>
            <person name="Lindberg Moller B."/>
        </authorList>
    </citation>
    <scope>NUCLEOTIDE SEQUENCE</scope>
</reference>
<protein>
    <submittedName>
        <fullName evidence="2">Glycosyl hydrolases family 31 protein</fullName>
    </submittedName>
</protein>
<dbReference type="GO" id="GO:0016787">
    <property type="term" value="F:hydrolase activity"/>
    <property type="evidence" value="ECO:0007669"/>
    <property type="project" value="UniProtKB-KW"/>
</dbReference>
<keyword evidence="2" id="KW-0378">Hydrolase</keyword>
<keyword evidence="1" id="KW-0812">Transmembrane</keyword>